<evidence type="ECO:0000313" key="5">
    <source>
        <dbReference type="Proteomes" id="UP000606008"/>
    </source>
</evidence>
<gene>
    <name evidence="4" type="ORF">F7231_14090</name>
</gene>
<organism evidence="4 5">
    <name type="scientific">Fibrivirga algicola</name>
    <dbReference type="NCBI Taxonomy" id="2950420"/>
    <lineage>
        <taxon>Bacteria</taxon>
        <taxon>Pseudomonadati</taxon>
        <taxon>Bacteroidota</taxon>
        <taxon>Cytophagia</taxon>
        <taxon>Cytophagales</taxon>
        <taxon>Spirosomataceae</taxon>
        <taxon>Fibrivirga</taxon>
    </lineage>
</organism>
<dbReference type="PANTHER" id="PTHR38593">
    <property type="entry name" value="BLR2558 PROTEIN"/>
    <property type="match status" value="1"/>
</dbReference>
<comment type="caution">
    <text evidence="4">The sequence shown here is derived from an EMBL/GenBank/DDBJ whole genome shotgun (WGS) entry which is preliminary data.</text>
</comment>
<evidence type="ECO:0000256" key="2">
    <source>
        <dbReference type="SAM" id="SignalP"/>
    </source>
</evidence>
<dbReference type="Proteomes" id="UP000606008">
    <property type="component" value="Unassembled WGS sequence"/>
</dbReference>
<proteinExistence type="predicted"/>
<feature type="signal peptide" evidence="2">
    <location>
        <begin position="1"/>
        <end position="19"/>
    </location>
</feature>
<accession>A0ABX0QJR7</accession>
<dbReference type="Pfam" id="PF13628">
    <property type="entry name" value="DUF4142"/>
    <property type="match status" value="1"/>
</dbReference>
<dbReference type="RefSeq" id="WP_166692328.1">
    <property type="nucleotide sequence ID" value="NZ_WAEL01000004.1"/>
</dbReference>
<feature type="region of interest" description="Disordered" evidence="1">
    <location>
        <begin position="24"/>
        <end position="55"/>
    </location>
</feature>
<dbReference type="PROSITE" id="PS51257">
    <property type="entry name" value="PROKAR_LIPOPROTEIN"/>
    <property type="match status" value="1"/>
</dbReference>
<name>A0ABX0QJR7_9BACT</name>
<reference evidence="4" key="1">
    <citation type="submission" date="2024-05" db="EMBL/GenBank/DDBJ databases">
        <authorList>
            <person name="Jung D.-H."/>
        </authorList>
    </citation>
    <scope>NUCLEOTIDE SEQUENCE</scope>
    <source>
        <strain evidence="4">JA-25</strain>
    </source>
</reference>
<evidence type="ECO:0000256" key="1">
    <source>
        <dbReference type="SAM" id="MobiDB-lite"/>
    </source>
</evidence>
<keyword evidence="2" id="KW-0732">Signal</keyword>
<evidence type="ECO:0000259" key="3">
    <source>
        <dbReference type="Pfam" id="PF13628"/>
    </source>
</evidence>
<evidence type="ECO:0000313" key="4">
    <source>
        <dbReference type="EMBL" id="NID11302.1"/>
    </source>
</evidence>
<dbReference type="Gene3D" id="1.20.1260.10">
    <property type="match status" value="1"/>
</dbReference>
<keyword evidence="5" id="KW-1185">Reference proteome</keyword>
<dbReference type="PANTHER" id="PTHR38593:SF1">
    <property type="entry name" value="BLR2558 PROTEIN"/>
    <property type="match status" value="1"/>
</dbReference>
<dbReference type="InterPro" id="IPR025419">
    <property type="entry name" value="DUF4142"/>
</dbReference>
<dbReference type="EMBL" id="WAEL01000004">
    <property type="protein sequence ID" value="NID11302.1"/>
    <property type="molecule type" value="Genomic_DNA"/>
</dbReference>
<feature type="chain" id="PRO_5047307940" evidence="2">
    <location>
        <begin position="20"/>
        <end position="191"/>
    </location>
</feature>
<sequence length="191" mass="21029">MKKTSMLVMLAISCLTFQACNSEKKTTNDSVENAENANENKEEQGTGAEDDDSEFAVKAASGGLLEVELGKIAQEKGQSAEVKKFGAQMVTDHEKANAELKALAALKNITIPSTPGADKQKDIDDMRKLSGAEFDKKYISYMKDDHEEDVKEFKEAAKDAKDPSIREFATKTLPTLQMHLDMVTAMDKKMN</sequence>
<feature type="domain" description="DUF4142" evidence="3">
    <location>
        <begin position="51"/>
        <end position="186"/>
    </location>
</feature>
<protein>
    <submittedName>
        <fullName evidence="4">DUF4142 domain-containing protein</fullName>
    </submittedName>
</protein>
<dbReference type="InterPro" id="IPR012347">
    <property type="entry name" value="Ferritin-like"/>
</dbReference>